<keyword evidence="6" id="KW-1003">Cell membrane</keyword>
<evidence type="ECO:0000256" key="3">
    <source>
        <dbReference type="ARBA" id="ARBA00022989"/>
    </source>
</evidence>
<dbReference type="PANTHER" id="PTHR10736">
    <property type="entry name" value="BESTROPHIN"/>
    <property type="match status" value="1"/>
</dbReference>
<evidence type="ECO:0000256" key="5">
    <source>
        <dbReference type="ARBA" id="ARBA00034769"/>
    </source>
</evidence>
<feature type="region of interest" description="Disordered" evidence="7">
    <location>
        <begin position="376"/>
        <end position="402"/>
    </location>
</feature>
<comment type="similarity">
    <text evidence="5 6">Belongs to the anion channel-forming bestrophin (TC 1.A.46) family. Calcium-sensitive chloride channel subfamily.</text>
</comment>
<keyword evidence="2 6" id="KW-0812">Transmembrane</keyword>
<feature type="transmembrane region" description="Helical" evidence="6">
    <location>
        <begin position="70"/>
        <end position="93"/>
    </location>
</feature>
<accession>A0A914VMH9</accession>
<dbReference type="AlphaFoldDB" id="A0A914VMH9"/>
<dbReference type="GO" id="GO:0034707">
    <property type="term" value="C:chloride channel complex"/>
    <property type="evidence" value="ECO:0007669"/>
    <property type="project" value="UniProtKB-KW"/>
</dbReference>
<keyword evidence="8" id="KW-1185">Reference proteome</keyword>
<keyword evidence="6" id="KW-0869">Chloride channel</keyword>
<protein>
    <recommendedName>
        <fullName evidence="6">Bestrophin homolog</fullName>
    </recommendedName>
</protein>
<comment type="function">
    <text evidence="6">Forms chloride channels.</text>
</comment>
<feature type="transmembrane region" description="Helical" evidence="6">
    <location>
        <begin position="222"/>
        <end position="247"/>
    </location>
</feature>
<sequence length="402" mass="47919">MTISYSGNFCRLLVRWKGSIWKACWLELTYFLALYYIMRLIYNFVLPFFDPDEALRYRRTFEQLSLMFDAYVKEIPLTFLLGFYISTIVTRWWTQFENVAWPDDLLSLLCVLMPGTDKKSRLRRHTIARYLNLTSALAWRDVSSKLRRRFPTIQHLVSSGLMTEEEHKLYESFETESVRWFVPLHWVQKILVDEINDSKPLPSLVSQFTQDLKMYRLCFRKLYCYDWVCVPLVYTQVAALATYGYFAFCLMGRQFLDPAKKYKHFEVDFVVPIFTIVQFLFFVGWFKVGQDLMRPFGTDDDDIELNYIFDRNMQSSFAIVNAVEMQSPSLSEDNFWAYQDRLVPPLPHTKMSAKLTQHPPKLHSYVVINKPEDCAVAEPSDDDEPHRVKREKREKRKRFIHW</sequence>
<feature type="transmembrane region" description="Helical" evidence="6">
    <location>
        <begin position="28"/>
        <end position="49"/>
    </location>
</feature>
<keyword evidence="3 6" id="KW-1133">Transmembrane helix</keyword>
<name>A0A914VMH9_9BILA</name>
<feature type="compositionally biased region" description="Basic residues" evidence="7">
    <location>
        <begin position="387"/>
        <end position="402"/>
    </location>
</feature>
<keyword evidence="4 6" id="KW-0472">Membrane</keyword>
<dbReference type="Pfam" id="PF01062">
    <property type="entry name" value="Bestrophin"/>
    <property type="match status" value="1"/>
</dbReference>
<feature type="transmembrane region" description="Helical" evidence="6">
    <location>
        <begin position="267"/>
        <end position="286"/>
    </location>
</feature>
<evidence type="ECO:0000256" key="2">
    <source>
        <dbReference type="ARBA" id="ARBA00022692"/>
    </source>
</evidence>
<evidence type="ECO:0000313" key="9">
    <source>
        <dbReference type="WBParaSite" id="PSAMB.scaffold2188size24732.g16827.t1"/>
    </source>
</evidence>
<dbReference type="WBParaSite" id="PSAMB.scaffold2188size24732.g16827.t1">
    <property type="protein sequence ID" value="PSAMB.scaffold2188size24732.g16827.t1"/>
    <property type="gene ID" value="PSAMB.scaffold2188size24732.g16827"/>
</dbReference>
<organism evidence="8 9">
    <name type="scientific">Plectus sambesii</name>
    <dbReference type="NCBI Taxonomy" id="2011161"/>
    <lineage>
        <taxon>Eukaryota</taxon>
        <taxon>Metazoa</taxon>
        <taxon>Ecdysozoa</taxon>
        <taxon>Nematoda</taxon>
        <taxon>Chromadorea</taxon>
        <taxon>Plectida</taxon>
        <taxon>Plectina</taxon>
        <taxon>Plectoidea</taxon>
        <taxon>Plectidae</taxon>
        <taxon>Plectus</taxon>
    </lineage>
</organism>
<comment type="subcellular location">
    <subcellularLocation>
        <location evidence="6">Cell membrane</location>
        <topology evidence="6">Multi-pass membrane protein</topology>
    </subcellularLocation>
    <subcellularLocation>
        <location evidence="1">Membrane</location>
    </subcellularLocation>
</comment>
<keyword evidence="6" id="KW-0813">Transport</keyword>
<dbReference type="InterPro" id="IPR000615">
    <property type="entry name" value="Bestrophin"/>
</dbReference>
<keyword evidence="6" id="KW-0407">Ion channel</keyword>
<dbReference type="Proteomes" id="UP000887566">
    <property type="component" value="Unplaced"/>
</dbReference>
<proteinExistence type="inferred from homology"/>
<dbReference type="GO" id="GO:0005886">
    <property type="term" value="C:plasma membrane"/>
    <property type="evidence" value="ECO:0007669"/>
    <property type="project" value="UniProtKB-SubCell"/>
</dbReference>
<keyword evidence="6" id="KW-0868">Chloride</keyword>
<evidence type="ECO:0000256" key="6">
    <source>
        <dbReference type="RuleBase" id="RU363126"/>
    </source>
</evidence>
<dbReference type="PANTHER" id="PTHR10736:SF28">
    <property type="entry name" value="BESTROPHIN HOMOLOG 13"/>
    <property type="match status" value="1"/>
</dbReference>
<reference evidence="9" key="1">
    <citation type="submission" date="2022-11" db="UniProtKB">
        <authorList>
            <consortium name="WormBaseParasite"/>
        </authorList>
    </citation>
    <scope>IDENTIFICATION</scope>
</reference>
<evidence type="ECO:0000256" key="1">
    <source>
        <dbReference type="ARBA" id="ARBA00004370"/>
    </source>
</evidence>
<evidence type="ECO:0000313" key="8">
    <source>
        <dbReference type="Proteomes" id="UP000887566"/>
    </source>
</evidence>
<evidence type="ECO:0000256" key="4">
    <source>
        <dbReference type="ARBA" id="ARBA00023136"/>
    </source>
</evidence>
<evidence type="ECO:0000256" key="7">
    <source>
        <dbReference type="SAM" id="MobiDB-lite"/>
    </source>
</evidence>
<dbReference type="GO" id="GO:0005254">
    <property type="term" value="F:chloride channel activity"/>
    <property type="evidence" value="ECO:0007669"/>
    <property type="project" value="UniProtKB-KW"/>
</dbReference>
<dbReference type="InterPro" id="IPR021134">
    <property type="entry name" value="Bestrophin-like"/>
</dbReference>
<keyword evidence="6" id="KW-0406">Ion transport</keyword>